<dbReference type="HAMAP" id="MF_01884">
    <property type="entry name" value="Rho"/>
    <property type="match status" value="1"/>
</dbReference>
<evidence type="ECO:0000256" key="4">
    <source>
        <dbReference type="ARBA" id="ARBA00022884"/>
    </source>
</evidence>
<dbReference type="InterPro" id="IPR000194">
    <property type="entry name" value="ATPase_F1/V1/A1_a/bsu_nucl-bd"/>
</dbReference>
<dbReference type="Pfam" id="PF00006">
    <property type="entry name" value="ATP-synt_ab"/>
    <property type="match status" value="1"/>
</dbReference>
<dbReference type="InterPro" id="IPR027417">
    <property type="entry name" value="P-loop_NTPase"/>
</dbReference>
<evidence type="ECO:0000256" key="3">
    <source>
        <dbReference type="ARBA" id="ARBA00022806"/>
    </source>
</evidence>
<dbReference type="AlphaFoldDB" id="A0A3B1C428"/>
<proteinExistence type="inferred from homology"/>
<name>A0A3B1C428_9ZZZZ</name>
<evidence type="ECO:0000256" key="6">
    <source>
        <dbReference type="ARBA" id="ARBA00023163"/>
    </source>
</evidence>
<keyword evidence="3" id="KW-0067">ATP-binding</keyword>
<dbReference type="InterPro" id="IPR012340">
    <property type="entry name" value="NA-bd_OB-fold"/>
</dbReference>
<dbReference type="GO" id="GO:0005524">
    <property type="term" value="F:ATP binding"/>
    <property type="evidence" value="ECO:0007669"/>
    <property type="project" value="InterPro"/>
</dbReference>
<evidence type="ECO:0000259" key="7">
    <source>
        <dbReference type="PROSITE" id="PS51856"/>
    </source>
</evidence>
<dbReference type="SUPFAM" id="SSF50249">
    <property type="entry name" value="Nucleic acid-binding proteins"/>
    <property type="match status" value="1"/>
</dbReference>
<dbReference type="InterPro" id="IPR004665">
    <property type="entry name" value="Term_rho"/>
</dbReference>
<dbReference type="PROSITE" id="PS51856">
    <property type="entry name" value="RHO_RNA_BD"/>
    <property type="match status" value="1"/>
</dbReference>
<keyword evidence="1" id="KW-0806">Transcription termination</keyword>
<keyword evidence="2" id="KW-0378">Hydrolase</keyword>
<dbReference type="GO" id="GO:0008186">
    <property type="term" value="F:ATP-dependent activity, acting on RNA"/>
    <property type="evidence" value="ECO:0007669"/>
    <property type="project" value="InterPro"/>
</dbReference>
<keyword evidence="5" id="KW-0805">Transcription regulation</keyword>
<dbReference type="InterPro" id="IPR011113">
    <property type="entry name" value="Rho_RNA-bd"/>
</dbReference>
<dbReference type="InterPro" id="IPR003593">
    <property type="entry name" value="AAA+_ATPase"/>
</dbReference>
<feature type="domain" description="Rho RNA-BD" evidence="7">
    <location>
        <begin position="4"/>
        <end position="79"/>
    </location>
</feature>
<gene>
    <name evidence="8" type="ORF">MNBD_NITROSPINAE02-1437</name>
</gene>
<evidence type="ECO:0000256" key="1">
    <source>
        <dbReference type="ARBA" id="ARBA00022472"/>
    </source>
</evidence>
<sequence length="372" mass="41350">MTKLQKASGVLDITDKGFGFLRSIERGYAIDPTDPYVGQHLIRKFRLLRGMFVEGAGAQKSAKQPNIALETIETIDGMSVEKSMNRTLFKKLTVVDPMDKLKLETGPTPLTTRIIDIFAPIGKGQRALMVSPPKAGKTTFIEDIAKGVRKNEKDIHLIVFLIDERPEEVTQFKRSVGGEVIATSFDAHLNDQIHTAELTFERVQRMVESGQDVLLIVDSITRLGRAFNKISESKGRTMSGGVAAGALDFPRKFFGAARNIEGGGSLTIVATCLIDTGSRMDEVIFQEFKGTGNTEIVLDRSLSDERVFPAVNLSKSGTRKEEKLQDSEDLKKIWVLMRVLSNDRGFKKYKSMLEKMRETENNAEFLAKIPSS</sequence>
<dbReference type="NCBIfam" id="NF006886">
    <property type="entry name" value="PRK09376.1"/>
    <property type="match status" value="1"/>
</dbReference>
<reference evidence="8" key="1">
    <citation type="submission" date="2018-06" db="EMBL/GenBank/DDBJ databases">
        <authorList>
            <person name="Zhirakovskaya E."/>
        </authorList>
    </citation>
    <scope>NUCLEOTIDE SEQUENCE</scope>
</reference>
<keyword evidence="3" id="KW-0347">Helicase</keyword>
<evidence type="ECO:0000313" key="8">
    <source>
        <dbReference type="EMBL" id="VAX25256.1"/>
    </source>
</evidence>
<dbReference type="SUPFAM" id="SSF52540">
    <property type="entry name" value="P-loop containing nucleoside triphosphate hydrolases"/>
    <property type="match status" value="1"/>
</dbReference>
<dbReference type="Gene3D" id="3.40.50.300">
    <property type="entry name" value="P-loop containing nucleotide triphosphate hydrolases"/>
    <property type="match status" value="1"/>
</dbReference>
<dbReference type="Gene3D" id="2.40.50.140">
    <property type="entry name" value="Nucleic acid-binding proteins"/>
    <property type="match status" value="1"/>
</dbReference>
<protein>
    <submittedName>
        <fullName evidence="8">Transcription termination factor Rho</fullName>
    </submittedName>
</protein>
<dbReference type="PANTHER" id="PTHR46425:SF1">
    <property type="entry name" value="TRANSCRIPTION TERMINATION FACTOR RHO"/>
    <property type="match status" value="1"/>
</dbReference>
<dbReference type="GO" id="GO:0006353">
    <property type="term" value="P:DNA-templated transcription termination"/>
    <property type="evidence" value="ECO:0007669"/>
    <property type="project" value="UniProtKB-KW"/>
</dbReference>
<dbReference type="GO" id="GO:0016787">
    <property type="term" value="F:hydrolase activity"/>
    <property type="evidence" value="ECO:0007669"/>
    <property type="project" value="UniProtKB-KW"/>
</dbReference>
<dbReference type="EMBL" id="UOGE01000104">
    <property type="protein sequence ID" value="VAX25256.1"/>
    <property type="molecule type" value="Genomic_DNA"/>
</dbReference>
<keyword evidence="4" id="KW-0694">RNA-binding</keyword>
<evidence type="ECO:0000256" key="2">
    <source>
        <dbReference type="ARBA" id="ARBA00022801"/>
    </source>
</evidence>
<accession>A0A3B1C428</accession>
<dbReference type="SMART" id="SM00382">
    <property type="entry name" value="AAA"/>
    <property type="match status" value="1"/>
</dbReference>
<evidence type="ECO:0000256" key="5">
    <source>
        <dbReference type="ARBA" id="ARBA00023015"/>
    </source>
</evidence>
<dbReference type="GO" id="GO:0004386">
    <property type="term" value="F:helicase activity"/>
    <property type="evidence" value="ECO:0007669"/>
    <property type="project" value="UniProtKB-KW"/>
</dbReference>
<keyword evidence="6" id="KW-0804">Transcription</keyword>
<keyword evidence="3" id="KW-0547">Nucleotide-binding</keyword>
<dbReference type="GO" id="GO:0003723">
    <property type="term" value="F:RNA binding"/>
    <property type="evidence" value="ECO:0007669"/>
    <property type="project" value="UniProtKB-KW"/>
</dbReference>
<dbReference type="PANTHER" id="PTHR46425">
    <property type="entry name" value="TRANSCRIPTION TERMINATION FACTOR RHO"/>
    <property type="match status" value="1"/>
</dbReference>
<dbReference type="Pfam" id="PF07497">
    <property type="entry name" value="Rho_RNA_bind"/>
    <property type="match status" value="1"/>
</dbReference>
<organism evidence="8">
    <name type="scientific">hydrothermal vent metagenome</name>
    <dbReference type="NCBI Taxonomy" id="652676"/>
    <lineage>
        <taxon>unclassified sequences</taxon>
        <taxon>metagenomes</taxon>
        <taxon>ecological metagenomes</taxon>
    </lineage>
</organism>